<dbReference type="EMBL" id="JAODOP010000003">
    <property type="protein sequence ID" value="MEF3832200.1"/>
    <property type="molecule type" value="Genomic_DNA"/>
</dbReference>
<comment type="caution">
    <text evidence="3">The sequence shown here is derived from an EMBL/GenBank/DDBJ whole genome shotgun (WGS) entry which is preliminary data.</text>
</comment>
<feature type="domain" description="FecR protein" evidence="1">
    <location>
        <begin position="175"/>
        <end position="270"/>
    </location>
</feature>
<protein>
    <submittedName>
        <fullName evidence="3">FecR family protein</fullName>
    </submittedName>
</protein>
<dbReference type="PANTHER" id="PTHR30273:SF2">
    <property type="entry name" value="PROTEIN FECR"/>
    <property type="match status" value="1"/>
</dbReference>
<name>A0ABU7XQZ1_9FLAO</name>
<dbReference type="InterPro" id="IPR012373">
    <property type="entry name" value="Ferrdict_sens_TM"/>
</dbReference>
<dbReference type="Pfam" id="PF04773">
    <property type="entry name" value="FecR"/>
    <property type="match status" value="1"/>
</dbReference>
<organism evidence="3 4">
    <name type="scientific">Flavivirga spongiicola</name>
    <dbReference type="NCBI Taxonomy" id="421621"/>
    <lineage>
        <taxon>Bacteria</taxon>
        <taxon>Pseudomonadati</taxon>
        <taxon>Bacteroidota</taxon>
        <taxon>Flavobacteriia</taxon>
        <taxon>Flavobacteriales</taxon>
        <taxon>Flavobacteriaceae</taxon>
        <taxon>Flavivirga</taxon>
    </lineage>
</organism>
<evidence type="ECO:0000313" key="3">
    <source>
        <dbReference type="EMBL" id="MEF3832200.1"/>
    </source>
</evidence>
<keyword evidence="4" id="KW-1185">Reference proteome</keyword>
<feature type="domain" description="Protein FecR C-terminal" evidence="2">
    <location>
        <begin position="314"/>
        <end position="381"/>
    </location>
</feature>
<accession>A0ABU7XQZ1</accession>
<dbReference type="InterPro" id="IPR032508">
    <property type="entry name" value="FecR_C"/>
</dbReference>
<dbReference type="RefSeq" id="WP_303309189.1">
    <property type="nucleotide sequence ID" value="NZ_JAODOP010000003.1"/>
</dbReference>
<sequence length="383" mass="43749">MSTPYILLLIERYIEKNISEDELIALNELLKNDENAKYFKNFVKDEYLLKTKNVNFNAEESFVKIKPRIVDKKVFFFKPLYKYTAAASILIIAALAYLLNVKNDEPQFTEPVIVNQSIKPGRGKATLTLEDGSVLELEKGTSIQTQNVNSNGEQIIYKSGERSSSEIAYNYLTIPRGGQFHLILSDGTEVWLNSESQLKYPVSFIKGEVRTVELIYGEAYFDVSPSSEHKGAEFKVINQFQEVEVLGTEFNVKAYKDESKVYTTLVEGKVAIDNGVTKQILIPNQQSKLDTENNSVTIVKVDVEGEVSWRKGVFSFERKTLKDIMKVLSRWYDVDIVFENEDLKSVNFNGILDKYQSLEEILLIMKSSSINNYEIKNKIITLK</sequence>
<gene>
    <name evidence="3" type="ORF">N1F79_03570</name>
</gene>
<proteinExistence type="predicted"/>
<evidence type="ECO:0000313" key="4">
    <source>
        <dbReference type="Proteomes" id="UP001337305"/>
    </source>
</evidence>
<dbReference type="PANTHER" id="PTHR30273">
    <property type="entry name" value="PERIPLASMIC SIGNAL SENSOR AND SIGMA FACTOR ACTIVATOR FECR-RELATED"/>
    <property type="match status" value="1"/>
</dbReference>
<dbReference type="InterPro" id="IPR006860">
    <property type="entry name" value="FecR"/>
</dbReference>
<dbReference type="Gene3D" id="3.55.50.30">
    <property type="match status" value="1"/>
</dbReference>
<evidence type="ECO:0000259" key="1">
    <source>
        <dbReference type="Pfam" id="PF04773"/>
    </source>
</evidence>
<reference evidence="3 4" key="1">
    <citation type="submission" date="2022-09" db="EMBL/GenBank/DDBJ databases">
        <title>Genome sequencing of Flavivirga sp. MEBiC05379.</title>
        <authorList>
            <person name="Oh H.-M."/>
            <person name="Kwon K.K."/>
            <person name="Park M.J."/>
            <person name="Yang S.-H."/>
        </authorList>
    </citation>
    <scope>NUCLEOTIDE SEQUENCE [LARGE SCALE GENOMIC DNA]</scope>
    <source>
        <strain evidence="3 4">MEBiC05379</strain>
    </source>
</reference>
<feature type="non-terminal residue" evidence="3">
    <location>
        <position position="1"/>
    </location>
</feature>
<dbReference type="Proteomes" id="UP001337305">
    <property type="component" value="Unassembled WGS sequence"/>
</dbReference>
<evidence type="ECO:0000259" key="2">
    <source>
        <dbReference type="Pfam" id="PF16344"/>
    </source>
</evidence>
<dbReference type="Gene3D" id="2.60.120.1440">
    <property type="match status" value="1"/>
</dbReference>
<dbReference type="Pfam" id="PF16344">
    <property type="entry name" value="FecR_C"/>
    <property type="match status" value="1"/>
</dbReference>